<dbReference type="InterPro" id="IPR011333">
    <property type="entry name" value="SKP1/BTB/POZ_sf"/>
</dbReference>
<dbReference type="SUPFAM" id="SSF54695">
    <property type="entry name" value="POZ domain"/>
    <property type="match status" value="1"/>
</dbReference>
<keyword evidence="4" id="KW-1185">Reference proteome</keyword>
<feature type="compositionally biased region" description="Basic and acidic residues" evidence="1">
    <location>
        <begin position="27"/>
        <end position="44"/>
    </location>
</feature>
<gene>
    <name evidence="3" type="ORF">DFP72DRAFT_885727</name>
</gene>
<feature type="region of interest" description="Disordered" evidence="1">
    <location>
        <begin position="1"/>
        <end position="52"/>
    </location>
</feature>
<dbReference type="PROSITE" id="PS50097">
    <property type="entry name" value="BTB"/>
    <property type="match status" value="1"/>
</dbReference>
<dbReference type="AlphaFoldDB" id="A0A8H6I7V9"/>
<evidence type="ECO:0000256" key="1">
    <source>
        <dbReference type="SAM" id="MobiDB-lite"/>
    </source>
</evidence>
<dbReference type="OrthoDB" id="3217871at2759"/>
<proteinExistence type="predicted"/>
<feature type="domain" description="BTB" evidence="2">
    <location>
        <begin position="67"/>
        <end position="139"/>
    </location>
</feature>
<comment type="caution">
    <text evidence="3">The sequence shown here is derived from an EMBL/GenBank/DDBJ whole genome shotgun (WGS) entry which is preliminary data.</text>
</comment>
<dbReference type="InterPro" id="IPR000210">
    <property type="entry name" value="BTB/POZ_dom"/>
</dbReference>
<dbReference type="EMBL" id="JACGCI010000016">
    <property type="protein sequence ID" value="KAF6759113.1"/>
    <property type="molecule type" value="Genomic_DNA"/>
</dbReference>
<protein>
    <recommendedName>
        <fullName evidence="2">BTB domain-containing protein</fullName>
    </recommendedName>
</protein>
<evidence type="ECO:0000259" key="2">
    <source>
        <dbReference type="PROSITE" id="PS50097"/>
    </source>
</evidence>
<dbReference type="Gene3D" id="3.30.710.10">
    <property type="entry name" value="Potassium Channel Kv1.1, Chain A"/>
    <property type="match status" value="1"/>
</dbReference>
<dbReference type="Pfam" id="PF00651">
    <property type="entry name" value="BTB"/>
    <property type="match status" value="1"/>
</dbReference>
<organism evidence="3 4">
    <name type="scientific">Ephemerocybe angulata</name>
    <dbReference type="NCBI Taxonomy" id="980116"/>
    <lineage>
        <taxon>Eukaryota</taxon>
        <taxon>Fungi</taxon>
        <taxon>Dikarya</taxon>
        <taxon>Basidiomycota</taxon>
        <taxon>Agaricomycotina</taxon>
        <taxon>Agaricomycetes</taxon>
        <taxon>Agaricomycetidae</taxon>
        <taxon>Agaricales</taxon>
        <taxon>Agaricineae</taxon>
        <taxon>Psathyrellaceae</taxon>
        <taxon>Ephemerocybe</taxon>
    </lineage>
</organism>
<sequence>MSRTDTGGSPALKRRRVVIEEDDERVDDDRYGDPSRSATDRELARNVSAPTTEPAPVIRSDLWFEDGSVVLQVQDVQFKVHRTILARHSPIFLDVFAMPHPQDEPTVEGCPVLHLQDSVQDVRHMLLAFYDKGHSTRDPLAFDAVAAMIRMGRKYDIDYLRHEALLRLTTEFPTTLSEWDKLPHDYTQIHHQSGILFDIVNLAHDNDIKSVLPAAYYLCIQEFEDLLTGTARDDESVAQVSYDVKRECILGRERLFRAQTEHLFGWVDNVGCSDKCTQPARCRAAGSSLIKALYVPMPEPARTLERWVEFKQFVPMQTMALCQVCSKDAERAHEEGRQQIWNNLPSYFGLPGWSSLKNFDG</sequence>
<reference evidence="3 4" key="1">
    <citation type="submission" date="2020-07" db="EMBL/GenBank/DDBJ databases">
        <title>Comparative genomics of pyrophilous fungi reveals a link between fire events and developmental genes.</title>
        <authorList>
            <consortium name="DOE Joint Genome Institute"/>
            <person name="Steindorff A.S."/>
            <person name="Carver A."/>
            <person name="Calhoun S."/>
            <person name="Stillman K."/>
            <person name="Liu H."/>
            <person name="Lipzen A."/>
            <person name="Pangilinan J."/>
            <person name="Labutti K."/>
            <person name="Bruns T.D."/>
            <person name="Grigoriev I.V."/>
        </authorList>
    </citation>
    <scope>NUCLEOTIDE SEQUENCE [LARGE SCALE GENOMIC DNA]</scope>
    <source>
        <strain evidence="3 4">CBS 144469</strain>
    </source>
</reference>
<dbReference type="CDD" id="cd18186">
    <property type="entry name" value="BTB_POZ_ZBTB_KLHL-like"/>
    <property type="match status" value="1"/>
</dbReference>
<dbReference type="Proteomes" id="UP000521943">
    <property type="component" value="Unassembled WGS sequence"/>
</dbReference>
<evidence type="ECO:0000313" key="3">
    <source>
        <dbReference type="EMBL" id="KAF6759113.1"/>
    </source>
</evidence>
<dbReference type="SMART" id="SM00225">
    <property type="entry name" value="BTB"/>
    <property type="match status" value="1"/>
</dbReference>
<name>A0A8H6I7V9_9AGAR</name>
<evidence type="ECO:0000313" key="4">
    <source>
        <dbReference type="Proteomes" id="UP000521943"/>
    </source>
</evidence>
<accession>A0A8H6I7V9</accession>